<sequence>MSSSNNQALKTLRNRFLTGLAFVLPIGAALGLLIWVFNIIDGLLKPVIEFFFNWYFPGLGLLVTLILIYLVGLILSNYFGKQILGWVDKILVKVPIFNQVYNSAKQVIETLGVSNKVSFKEAVMVEFPRTGMHSLAFITNETTNSAGEKLYLVYVPGSPNPTSGFLELLRENQIERVNVSVEDAMKTLISCGLVFPDNVQAIDVGKGDLHPNKL</sequence>
<evidence type="ECO:0000313" key="3">
    <source>
        <dbReference type="Proteomes" id="UP000053577"/>
    </source>
</evidence>
<organism evidence="2 3">
    <name type="scientific">Dehalococcoides mccartyi</name>
    <dbReference type="NCBI Taxonomy" id="61435"/>
    <lineage>
        <taxon>Bacteria</taxon>
        <taxon>Bacillati</taxon>
        <taxon>Chloroflexota</taxon>
        <taxon>Dehalococcoidia</taxon>
        <taxon>Dehalococcoidales</taxon>
        <taxon>Dehalococcoidaceae</taxon>
        <taxon>Dehalococcoides</taxon>
    </lineage>
</organism>
<evidence type="ECO:0008006" key="4">
    <source>
        <dbReference type="Google" id="ProtNLM"/>
    </source>
</evidence>
<dbReference type="RefSeq" id="WP_058292964.1">
    <property type="nucleotide sequence ID" value="NZ_JAPZBK010000003.1"/>
</dbReference>
<dbReference type="PANTHER" id="PTHR31876:SF26">
    <property type="entry name" value="PROTEIN LIKE COV 2"/>
    <property type="match status" value="1"/>
</dbReference>
<accession>A0A0V8LX45</accession>
<evidence type="ECO:0000313" key="2">
    <source>
        <dbReference type="EMBL" id="KSV16074.1"/>
    </source>
</evidence>
<dbReference type="AlphaFoldDB" id="A0A0V8LX45"/>
<evidence type="ECO:0000256" key="1">
    <source>
        <dbReference type="SAM" id="Phobius"/>
    </source>
</evidence>
<dbReference type="Pfam" id="PF04367">
    <property type="entry name" value="DUF502"/>
    <property type="match status" value="1"/>
</dbReference>
<dbReference type="InterPro" id="IPR007462">
    <property type="entry name" value="COV1-like"/>
</dbReference>
<dbReference type="OrthoDB" id="9780267at2"/>
<gene>
    <name evidence="2" type="ORF">DA01_08285</name>
</gene>
<dbReference type="EMBL" id="JGYD01000029">
    <property type="protein sequence ID" value="KSV16074.1"/>
    <property type="molecule type" value="Genomic_DNA"/>
</dbReference>
<keyword evidence="1" id="KW-1133">Transmembrane helix</keyword>
<reference evidence="2 3" key="1">
    <citation type="journal article" date="2015" name="Sci. Rep.">
        <title>A comparative genomics and reductive dehalogenase gene transcription study of two chloroethene-respiring bacteria, Dehalococcoides mccartyi strains MB and 11a.</title>
        <authorList>
            <person name="Low A."/>
            <person name="Shen Z."/>
            <person name="Cheng D."/>
            <person name="Rogers M.J."/>
            <person name="Lee P.K."/>
            <person name="He J."/>
        </authorList>
    </citation>
    <scope>NUCLEOTIDE SEQUENCE [LARGE SCALE GENOMIC DNA]</scope>
    <source>
        <strain evidence="2 3">MB</strain>
    </source>
</reference>
<dbReference type="PATRIC" id="fig|61435.5.peg.1629"/>
<name>A0A0V8LX45_9CHLR</name>
<keyword evidence="1" id="KW-0472">Membrane</keyword>
<keyword evidence="1" id="KW-0812">Transmembrane</keyword>
<proteinExistence type="predicted"/>
<protein>
    <recommendedName>
        <fullName evidence="4">Transporter</fullName>
    </recommendedName>
</protein>
<dbReference type="PANTHER" id="PTHR31876">
    <property type="entry name" value="COV-LIKE PROTEIN 1"/>
    <property type="match status" value="1"/>
</dbReference>
<feature type="transmembrane region" description="Helical" evidence="1">
    <location>
        <begin position="52"/>
        <end position="75"/>
    </location>
</feature>
<comment type="caution">
    <text evidence="2">The sequence shown here is derived from an EMBL/GenBank/DDBJ whole genome shotgun (WGS) entry which is preliminary data.</text>
</comment>
<dbReference type="Proteomes" id="UP000053577">
    <property type="component" value="Unassembled WGS sequence"/>
</dbReference>
<feature type="transmembrane region" description="Helical" evidence="1">
    <location>
        <begin position="20"/>
        <end position="40"/>
    </location>
</feature>